<name>X1FE18_9ZZZZ</name>
<dbReference type="InterPro" id="IPR009000">
    <property type="entry name" value="Transl_B-barrel_sf"/>
</dbReference>
<proteinExistence type="predicted"/>
<comment type="caution">
    <text evidence="1">The sequence shown here is derived from an EMBL/GenBank/DDBJ whole genome shotgun (WGS) entry which is preliminary data.</text>
</comment>
<gene>
    <name evidence="1" type="ORF">S03H2_11634</name>
</gene>
<evidence type="ECO:0008006" key="2">
    <source>
        <dbReference type="Google" id="ProtNLM"/>
    </source>
</evidence>
<dbReference type="SUPFAM" id="SSF50447">
    <property type="entry name" value="Translation proteins"/>
    <property type="match status" value="1"/>
</dbReference>
<sequence>MEEEIGKITHYFSKINVGILELSKGTLQVGDTIHIKGHTSDFYQKIESMQLEHDPVDKVKPGEPVGIKVENSVRENDVVFKVTEE</sequence>
<dbReference type="Gene3D" id="2.40.30.10">
    <property type="entry name" value="Translation factors"/>
    <property type="match status" value="1"/>
</dbReference>
<organism evidence="1">
    <name type="scientific">marine sediment metagenome</name>
    <dbReference type="NCBI Taxonomy" id="412755"/>
    <lineage>
        <taxon>unclassified sequences</taxon>
        <taxon>metagenomes</taxon>
        <taxon>ecological metagenomes</taxon>
    </lineage>
</organism>
<dbReference type="EMBL" id="BARU01005928">
    <property type="protein sequence ID" value="GAH43232.1"/>
    <property type="molecule type" value="Genomic_DNA"/>
</dbReference>
<reference evidence="1" key="1">
    <citation type="journal article" date="2014" name="Front. Microbiol.">
        <title>High frequency of phylogenetically diverse reductive dehalogenase-homologous genes in deep subseafloor sedimentary metagenomes.</title>
        <authorList>
            <person name="Kawai M."/>
            <person name="Futagami T."/>
            <person name="Toyoda A."/>
            <person name="Takaki Y."/>
            <person name="Nishi S."/>
            <person name="Hori S."/>
            <person name="Arai W."/>
            <person name="Tsubouchi T."/>
            <person name="Morono Y."/>
            <person name="Uchiyama I."/>
            <person name="Ito T."/>
            <person name="Fujiyama A."/>
            <person name="Inagaki F."/>
            <person name="Takami H."/>
        </authorList>
    </citation>
    <scope>NUCLEOTIDE SEQUENCE</scope>
    <source>
        <strain evidence="1">Expedition CK06-06</strain>
    </source>
</reference>
<dbReference type="AlphaFoldDB" id="X1FE18"/>
<protein>
    <recommendedName>
        <fullName evidence="2">Translation elongation factor EFTu-like domain-containing protein</fullName>
    </recommendedName>
</protein>
<accession>X1FE18</accession>
<evidence type="ECO:0000313" key="1">
    <source>
        <dbReference type="EMBL" id="GAH43232.1"/>
    </source>
</evidence>